<evidence type="ECO:0000313" key="1">
    <source>
        <dbReference type="EnsemblPlants" id="TuG1812G0700005215.01.T01.cds470155"/>
    </source>
</evidence>
<evidence type="ECO:0000313" key="2">
    <source>
        <dbReference type="Proteomes" id="UP000015106"/>
    </source>
</evidence>
<organism evidence="1 2">
    <name type="scientific">Triticum urartu</name>
    <name type="common">Red wild einkorn</name>
    <name type="synonym">Crithodium urartu</name>
    <dbReference type="NCBI Taxonomy" id="4572"/>
    <lineage>
        <taxon>Eukaryota</taxon>
        <taxon>Viridiplantae</taxon>
        <taxon>Streptophyta</taxon>
        <taxon>Embryophyta</taxon>
        <taxon>Tracheophyta</taxon>
        <taxon>Spermatophyta</taxon>
        <taxon>Magnoliopsida</taxon>
        <taxon>Liliopsida</taxon>
        <taxon>Poales</taxon>
        <taxon>Poaceae</taxon>
        <taxon>BOP clade</taxon>
        <taxon>Pooideae</taxon>
        <taxon>Triticodae</taxon>
        <taxon>Triticeae</taxon>
        <taxon>Triticinae</taxon>
        <taxon>Triticum</taxon>
    </lineage>
</organism>
<name>A0A8R7R7N2_TRIUA</name>
<proteinExistence type="predicted"/>
<reference evidence="1" key="3">
    <citation type="submission" date="2022-06" db="UniProtKB">
        <authorList>
            <consortium name="EnsemblPlants"/>
        </authorList>
    </citation>
    <scope>IDENTIFICATION</scope>
</reference>
<dbReference type="Gramene" id="TuG1812G0700005215.01.T01">
    <property type="protein sequence ID" value="TuG1812G0700005215.01.T01.cds470155"/>
    <property type="gene ID" value="TuG1812G0700005215.01"/>
</dbReference>
<dbReference type="EnsemblPlants" id="TuG1812G0700005215.01.T01">
    <property type="protein sequence ID" value="TuG1812G0700005215.01.T01.cds470155"/>
    <property type="gene ID" value="TuG1812G0700005215.01"/>
</dbReference>
<protein>
    <submittedName>
        <fullName evidence="1">Uncharacterized protein</fullName>
    </submittedName>
</protein>
<dbReference type="Proteomes" id="UP000015106">
    <property type="component" value="Chromosome 7"/>
</dbReference>
<dbReference type="AlphaFoldDB" id="A0A8R7R7N2"/>
<keyword evidence="2" id="KW-1185">Reference proteome</keyword>
<reference evidence="1" key="2">
    <citation type="submission" date="2018-03" db="EMBL/GenBank/DDBJ databases">
        <title>The Triticum urartu genome reveals the dynamic nature of wheat genome evolution.</title>
        <authorList>
            <person name="Ling H."/>
            <person name="Ma B."/>
            <person name="Shi X."/>
            <person name="Liu H."/>
            <person name="Dong L."/>
            <person name="Sun H."/>
            <person name="Cao Y."/>
            <person name="Gao Q."/>
            <person name="Zheng S."/>
            <person name="Li Y."/>
            <person name="Yu Y."/>
            <person name="Du H."/>
            <person name="Qi M."/>
            <person name="Li Y."/>
            <person name="Yu H."/>
            <person name="Cui Y."/>
            <person name="Wang N."/>
            <person name="Chen C."/>
            <person name="Wu H."/>
            <person name="Zhao Y."/>
            <person name="Zhang J."/>
            <person name="Li Y."/>
            <person name="Zhou W."/>
            <person name="Zhang B."/>
            <person name="Hu W."/>
            <person name="Eijk M."/>
            <person name="Tang J."/>
            <person name="Witsenboer H."/>
            <person name="Zhao S."/>
            <person name="Li Z."/>
            <person name="Zhang A."/>
            <person name="Wang D."/>
            <person name="Liang C."/>
        </authorList>
    </citation>
    <scope>NUCLEOTIDE SEQUENCE [LARGE SCALE GENOMIC DNA]</scope>
    <source>
        <strain evidence="1">cv. G1812</strain>
    </source>
</reference>
<sequence>MAVRANIFCLRKQLYSVCCKNVHAIYLVHCRHRNA</sequence>
<accession>A0A8R7R7N2</accession>
<reference evidence="2" key="1">
    <citation type="journal article" date="2013" name="Nature">
        <title>Draft genome of the wheat A-genome progenitor Triticum urartu.</title>
        <authorList>
            <person name="Ling H.Q."/>
            <person name="Zhao S."/>
            <person name="Liu D."/>
            <person name="Wang J."/>
            <person name="Sun H."/>
            <person name="Zhang C."/>
            <person name="Fan H."/>
            <person name="Li D."/>
            <person name="Dong L."/>
            <person name="Tao Y."/>
            <person name="Gao C."/>
            <person name="Wu H."/>
            <person name="Li Y."/>
            <person name="Cui Y."/>
            <person name="Guo X."/>
            <person name="Zheng S."/>
            <person name="Wang B."/>
            <person name="Yu K."/>
            <person name="Liang Q."/>
            <person name="Yang W."/>
            <person name="Lou X."/>
            <person name="Chen J."/>
            <person name="Feng M."/>
            <person name="Jian J."/>
            <person name="Zhang X."/>
            <person name="Luo G."/>
            <person name="Jiang Y."/>
            <person name="Liu J."/>
            <person name="Wang Z."/>
            <person name="Sha Y."/>
            <person name="Zhang B."/>
            <person name="Wu H."/>
            <person name="Tang D."/>
            <person name="Shen Q."/>
            <person name="Xue P."/>
            <person name="Zou S."/>
            <person name="Wang X."/>
            <person name="Liu X."/>
            <person name="Wang F."/>
            <person name="Yang Y."/>
            <person name="An X."/>
            <person name="Dong Z."/>
            <person name="Zhang K."/>
            <person name="Zhang X."/>
            <person name="Luo M.C."/>
            <person name="Dvorak J."/>
            <person name="Tong Y."/>
            <person name="Wang J."/>
            <person name="Yang H."/>
            <person name="Li Z."/>
            <person name="Wang D."/>
            <person name="Zhang A."/>
            <person name="Wang J."/>
        </authorList>
    </citation>
    <scope>NUCLEOTIDE SEQUENCE</scope>
    <source>
        <strain evidence="2">cv. G1812</strain>
    </source>
</reference>